<dbReference type="KEGG" id="agl:PYTT_1291"/>
<dbReference type="EMBL" id="LT629973">
    <property type="protein sequence ID" value="SEH86355.1"/>
    <property type="molecule type" value="Genomic_DNA"/>
</dbReference>
<evidence type="ECO:0000313" key="1">
    <source>
        <dbReference type="EMBL" id="SEH86355.1"/>
    </source>
</evidence>
<dbReference type="Proteomes" id="UP000176204">
    <property type="component" value="Chromosome I"/>
</dbReference>
<dbReference type="PATRIC" id="fig|1679444.3.peg.2887"/>
<dbReference type="PANTHER" id="PTHR38009:SF1">
    <property type="entry name" value="CONSERVED HYPOTHETICAL PHAGE TAIL PROTEIN"/>
    <property type="match status" value="1"/>
</dbReference>
<keyword evidence="2" id="KW-1185">Reference proteome</keyword>
<dbReference type="InterPro" id="IPR011747">
    <property type="entry name" value="CHP02241"/>
</dbReference>
<proteinExistence type="predicted"/>
<protein>
    <submittedName>
        <fullName evidence="1">Bacteriophage t4 gp19 tail tube</fullName>
    </submittedName>
</protein>
<dbReference type="RefSeq" id="WP_067775498.1">
    <property type="nucleotide sequence ID" value="NZ_LIGX01000022.1"/>
</dbReference>
<dbReference type="PANTHER" id="PTHR38009">
    <property type="entry name" value="CONSERVED HYPOTHETICAL PHAGE TAIL PROTEIN"/>
    <property type="match status" value="1"/>
</dbReference>
<dbReference type="STRING" id="1679444.PYTT_1291"/>
<dbReference type="OrthoDB" id="73314at2"/>
<name>A0A1C7PC20_9BACT</name>
<dbReference type="InterPro" id="IPR010667">
    <property type="entry name" value="Phage_T4_Gp19"/>
</dbReference>
<dbReference type="Pfam" id="PF06841">
    <property type="entry name" value="Phage_T4_gp19"/>
    <property type="match status" value="1"/>
</dbReference>
<dbReference type="NCBIfam" id="TIGR02241">
    <property type="entry name" value="conserved hypothetical phage tail region protein"/>
    <property type="match status" value="1"/>
</dbReference>
<evidence type="ECO:0000313" key="2">
    <source>
        <dbReference type="Proteomes" id="UP000176204"/>
    </source>
</evidence>
<dbReference type="AlphaFoldDB" id="A0A1C7PC20"/>
<gene>
    <name evidence="1" type="ORF">PYTT_1291</name>
</gene>
<organism evidence="1 2">
    <name type="scientific">Akkermansia glycaniphila</name>
    <dbReference type="NCBI Taxonomy" id="1679444"/>
    <lineage>
        <taxon>Bacteria</taxon>
        <taxon>Pseudomonadati</taxon>
        <taxon>Verrucomicrobiota</taxon>
        <taxon>Verrucomicrobiia</taxon>
        <taxon>Verrucomicrobiales</taxon>
        <taxon>Akkermansiaceae</taxon>
        <taxon>Akkermansia</taxon>
    </lineage>
</organism>
<reference evidence="2" key="1">
    <citation type="submission" date="2016-09" db="EMBL/GenBank/DDBJ databases">
        <authorList>
            <person name="Koehorst J."/>
        </authorList>
    </citation>
    <scope>NUCLEOTIDE SEQUENCE [LARGE SCALE GENOMIC DNA]</scope>
</reference>
<dbReference type="GO" id="GO:0005198">
    <property type="term" value="F:structural molecule activity"/>
    <property type="evidence" value="ECO:0007669"/>
    <property type="project" value="InterPro"/>
</dbReference>
<sequence>MPGEAQDKEIWPLPEFYFKVSIDDIGDMSFKEVSGLDMEFDVIEYRAGDSKDFTKVKMPGLRKSGDITLKKGIFVSDKRFWDWIGEVKMNTIKRRAVTISLLDESGSPAQSWKLTNAWPKKITVEGFKADGNNVAMETLILVHEGITLA</sequence>
<accession>A0A1C7PC20</accession>